<dbReference type="SMART" id="SM00563">
    <property type="entry name" value="PlsC"/>
    <property type="match status" value="1"/>
</dbReference>
<dbReference type="GO" id="GO:0016020">
    <property type="term" value="C:membrane"/>
    <property type="evidence" value="ECO:0007669"/>
    <property type="project" value="UniProtKB-SubCell"/>
</dbReference>
<gene>
    <name evidence="9" type="ORF">SETIT_9G527900v2</name>
</gene>
<evidence type="ECO:0000256" key="4">
    <source>
        <dbReference type="ARBA" id="ARBA00022692"/>
    </source>
</evidence>
<dbReference type="EMBL" id="CM003536">
    <property type="protein sequence ID" value="RCV46393.1"/>
    <property type="molecule type" value="Genomic_DNA"/>
</dbReference>
<keyword evidence="4 7" id="KW-0812">Transmembrane</keyword>
<dbReference type="PANTHER" id="PTHR15486:SF76">
    <property type="entry name" value="GLYCEROL-3-PHOSPHATE ACYLTRANSFERASE 5"/>
    <property type="match status" value="1"/>
</dbReference>
<evidence type="ECO:0000256" key="3">
    <source>
        <dbReference type="ARBA" id="ARBA00022679"/>
    </source>
</evidence>
<dbReference type="InterPro" id="IPR002123">
    <property type="entry name" value="Plipid/glycerol_acylTrfase"/>
</dbReference>
<dbReference type="PANTHER" id="PTHR15486">
    <property type="entry name" value="ANCIENT UBIQUITOUS PROTEIN"/>
    <property type="match status" value="1"/>
</dbReference>
<comment type="subcellular location">
    <subcellularLocation>
        <location evidence="1">Membrane</location>
        <topology evidence="1">Multi-pass membrane protein</topology>
    </subcellularLocation>
</comment>
<evidence type="ECO:0000256" key="5">
    <source>
        <dbReference type="ARBA" id="ARBA00022989"/>
    </source>
</evidence>
<dbReference type="STRING" id="4555.A0A368SVJ8"/>
<evidence type="ECO:0000256" key="1">
    <source>
        <dbReference type="ARBA" id="ARBA00004141"/>
    </source>
</evidence>
<dbReference type="SUPFAM" id="SSF69593">
    <property type="entry name" value="Glycerol-3-phosphate (1)-acyltransferase"/>
    <property type="match status" value="1"/>
</dbReference>
<dbReference type="GO" id="GO:0016746">
    <property type="term" value="F:acyltransferase activity"/>
    <property type="evidence" value="ECO:0007669"/>
    <property type="project" value="InterPro"/>
</dbReference>
<dbReference type="InterPro" id="IPR023214">
    <property type="entry name" value="HAD_sf"/>
</dbReference>
<name>A0A368SVJ8_SETIT</name>
<comment type="similarity">
    <text evidence="2">Belongs to the GPAT/DAPAT family.</text>
</comment>
<evidence type="ECO:0000256" key="7">
    <source>
        <dbReference type="SAM" id="Phobius"/>
    </source>
</evidence>
<dbReference type="SUPFAM" id="SSF56784">
    <property type="entry name" value="HAD-like"/>
    <property type="match status" value="1"/>
</dbReference>
<organism evidence="9">
    <name type="scientific">Setaria italica</name>
    <name type="common">Foxtail millet</name>
    <name type="synonym">Panicum italicum</name>
    <dbReference type="NCBI Taxonomy" id="4555"/>
    <lineage>
        <taxon>Eukaryota</taxon>
        <taxon>Viridiplantae</taxon>
        <taxon>Streptophyta</taxon>
        <taxon>Embryophyta</taxon>
        <taxon>Tracheophyta</taxon>
        <taxon>Spermatophyta</taxon>
        <taxon>Magnoliopsida</taxon>
        <taxon>Liliopsida</taxon>
        <taxon>Poales</taxon>
        <taxon>Poaceae</taxon>
        <taxon>PACMAD clade</taxon>
        <taxon>Panicoideae</taxon>
        <taxon>Panicodae</taxon>
        <taxon>Paniceae</taxon>
        <taxon>Cenchrinae</taxon>
        <taxon>Setaria</taxon>
    </lineage>
</organism>
<evidence type="ECO:0000259" key="8">
    <source>
        <dbReference type="SMART" id="SM00563"/>
    </source>
</evidence>
<reference evidence="9" key="2">
    <citation type="submission" date="2015-07" db="EMBL/GenBank/DDBJ databases">
        <authorList>
            <person name="Noorani M."/>
        </authorList>
    </citation>
    <scope>NUCLEOTIDE SEQUENCE</scope>
    <source>
        <strain evidence="9">Yugu1</strain>
    </source>
</reference>
<keyword evidence="6 7" id="KW-0472">Membrane</keyword>
<dbReference type="Gene3D" id="3.40.50.1000">
    <property type="entry name" value="HAD superfamily/HAD-like"/>
    <property type="match status" value="1"/>
</dbReference>
<keyword evidence="5 7" id="KW-1133">Transmembrane helix</keyword>
<keyword evidence="3" id="KW-0808">Transferase</keyword>
<dbReference type="InterPro" id="IPR056462">
    <property type="entry name" value="HAD_RAM2/GPAT1-8"/>
</dbReference>
<reference evidence="9" key="1">
    <citation type="journal article" date="2012" name="Nat. Biotechnol.">
        <title>Reference genome sequence of the model plant Setaria.</title>
        <authorList>
            <person name="Bennetzen J.L."/>
            <person name="Schmutz J."/>
            <person name="Wang H."/>
            <person name="Percifield R."/>
            <person name="Hawkins J."/>
            <person name="Pontaroli A.C."/>
            <person name="Estep M."/>
            <person name="Feng L."/>
            <person name="Vaughn J.N."/>
            <person name="Grimwood J."/>
            <person name="Jenkins J."/>
            <person name="Barry K."/>
            <person name="Lindquist E."/>
            <person name="Hellsten U."/>
            <person name="Deshpande S."/>
            <person name="Wang X."/>
            <person name="Wu X."/>
            <person name="Mitros T."/>
            <person name="Triplett J."/>
            <person name="Yang X."/>
            <person name="Ye C.Y."/>
            <person name="Mauro-Herrera M."/>
            <person name="Wang L."/>
            <person name="Li P."/>
            <person name="Sharma M."/>
            <person name="Sharma R."/>
            <person name="Ronald P.C."/>
            <person name="Panaud O."/>
            <person name="Kellogg E.A."/>
            <person name="Brutnell T.P."/>
            <person name="Doust A.N."/>
            <person name="Tuskan G.A."/>
            <person name="Rokhsar D."/>
            <person name="Devos K.M."/>
        </authorList>
    </citation>
    <scope>NUCLEOTIDE SEQUENCE [LARGE SCALE GENOMIC DNA]</scope>
    <source>
        <strain evidence="9">Yugu1</strain>
    </source>
</reference>
<accession>A0A368SVJ8</accession>
<protein>
    <recommendedName>
        <fullName evidence="8">Phospholipid/glycerol acyltransferase domain-containing protein</fullName>
    </recommendedName>
</protein>
<dbReference type="CDD" id="cd06551">
    <property type="entry name" value="LPLAT"/>
    <property type="match status" value="1"/>
</dbReference>
<feature type="transmembrane region" description="Helical" evidence="7">
    <location>
        <begin position="188"/>
        <end position="214"/>
    </location>
</feature>
<evidence type="ECO:0000256" key="2">
    <source>
        <dbReference type="ARBA" id="ARBA00007937"/>
    </source>
</evidence>
<proteinExistence type="inferred from homology"/>
<dbReference type="OrthoDB" id="1854593at2759"/>
<dbReference type="Pfam" id="PF23270">
    <property type="entry name" value="HAD_RAM2_N"/>
    <property type="match status" value="1"/>
</dbReference>
<sequence length="438" mass="47404">MDAAGCEPFPVVATCNAPRLGAQSTVVSDLDGTLLRSRSSFPYYALVAFETGASALRHLVSPAAGVRVLIFAATAGARLADVGSAARAVLPRFYAGDVYPGAWRVFAACGGRRLVLTATPRVMAEPFLRDCLGADAVAGTELAMWRGRATGWEAYLVPRTPVEAVHVDKLPKRIIFHDGRLVQRPTPLVALLTLLWFPIGLLLSLVRVAAAALLPMPWLHVVFRVLGVRIVVKGAPPPRDPGRTAGVLFACSHRTAIDSVALSIALGRPLLGLPPLRVQSPIRSVRLTRDHGTDAATMRRVLAEGDLIICPEGTTCREPFLLRFSALFAELTDDIVPVAMECQMSMFHGTTARGWKGMDPFYFLMNRTAVYTITFLDKLPHENTCGGGKSSHEVANYVQKLIASTLSYQCTSLTRKDKYRELAGNNGVVAVNTAKNRF</sequence>
<dbReference type="InterPro" id="IPR036412">
    <property type="entry name" value="HAD-like_sf"/>
</dbReference>
<evidence type="ECO:0000256" key="6">
    <source>
        <dbReference type="ARBA" id="ARBA00023136"/>
    </source>
</evidence>
<evidence type="ECO:0000313" key="9">
    <source>
        <dbReference type="EMBL" id="RCV46393.1"/>
    </source>
</evidence>
<feature type="domain" description="Phospholipid/glycerol acyltransferase" evidence="8">
    <location>
        <begin position="247"/>
        <end position="343"/>
    </location>
</feature>
<dbReference type="AlphaFoldDB" id="A0A368SVJ8"/>